<evidence type="ECO:0000256" key="5">
    <source>
        <dbReference type="SAM" id="MobiDB-lite"/>
    </source>
</evidence>
<evidence type="ECO:0000256" key="3">
    <source>
        <dbReference type="ARBA" id="ARBA00022729"/>
    </source>
</evidence>
<keyword evidence="6" id="KW-1133">Transmembrane helix</keyword>
<comment type="caution">
    <text evidence="9">The sequence shown here is derived from an EMBL/GenBank/DDBJ whole genome shotgun (WGS) entry which is preliminary data.</text>
</comment>
<dbReference type="PROSITE" id="PS50093">
    <property type="entry name" value="PKD"/>
    <property type="match status" value="1"/>
</dbReference>
<sequence length="403" mass="44566">MKKAFSLMLLCWLFLPGAINAQSEPEYDLALRPSEFSLSKDVNNLIAGEKVRLYTYAENRGTKDASGYVVFTRGTQLLGQAEISLTAKGVKDEIYIDFEVPMGNFNILAKIMSVTPRDDNPDNNAALTQMFEVQKDTDGDGLGDKIDQDDDNDGVSDANEASLGTDSLKADTDGDGVSDALDEFPLDPLKSKKELPKPPVPPKADVKPPAPPVVAAPATAKPVAKAVPEKKPSLIANLLGKNDETPKAELVQDFYASPAIELLKQVKINVLQVNWNTYNFSFTTNSPDVDVSKLDYAWSFSDGTEVKANGEHRFSGTGQYFVSLKVKGPWENYLFDSVTVNVAFWSVFNYWLWLIVLALLAVGFLYAYGRHHNKSEGEVAPDEPLEEKEEKREMRQPKKRESS</sequence>
<feature type="compositionally biased region" description="Pro residues" evidence="5">
    <location>
        <begin position="197"/>
        <end position="213"/>
    </location>
</feature>
<organism evidence="9 10">
    <name type="scientific">Candidatus Falkowbacteria bacterium RIFOXYC2_FULL_48_21</name>
    <dbReference type="NCBI Taxonomy" id="1798005"/>
    <lineage>
        <taxon>Bacteria</taxon>
        <taxon>Candidatus Falkowiibacteriota</taxon>
    </lineage>
</organism>
<keyword evidence="2" id="KW-0964">Secreted</keyword>
<feature type="transmembrane region" description="Helical" evidence="6">
    <location>
        <begin position="350"/>
        <end position="368"/>
    </location>
</feature>
<dbReference type="InterPro" id="IPR035986">
    <property type="entry name" value="PKD_dom_sf"/>
</dbReference>
<keyword evidence="4" id="KW-0106">Calcium</keyword>
<dbReference type="AlphaFoldDB" id="A0A1F5TH73"/>
<feature type="region of interest" description="Disordered" evidence="5">
    <location>
        <begin position="374"/>
        <end position="403"/>
    </location>
</feature>
<feature type="chain" id="PRO_5009521366" description="PKD domain-containing protein" evidence="7">
    <location>
        <begin position="22"/>
        <end position="403"/>
    </location>
</feature>
<feature type="compositionally biased region" description="Acidic residues" evidence="5">
    <location>
        <begin position="173"/>
        <end position="185"/>
    </location>
</feature>
<evidence type="ECO:0000256" key="6">
    <source>
        <dbReference type="SAM" id="Phobius"/>
    </source>
</evidence>
<dbReference type="Gene3D" id="4.10.1080.10">
    <property type="entry name" value="TSP type-3 repeat"/>
    <property type="match status" value="1"/>
</dbReference>
<dbReference type="SUPFAM" id="SSF103647">
    <property type="entry name" value="TSP type-3 repeat"/>
    <property type="match status" value="1"/>
</dbReference>
<dbReference type="CDD" id="cd00146">
    <property type="entry name" value="PKD"/>
    <property type="match status" value="1"/>
</dbReference>
<dbReference type="InterPro" id="IPR000601">
    <property type="entry name" value="PKD_dom"/>
</dbReference>
<feature type="region of interest" description="Disordered" evidence="5">
    <location>
        <begin position="136"/>
        <end position="213"/>
    </location>
</feature>
<dbReference type="Proteomes" id="UP000178656">
    <property type="component" value="Unassembled WGS sequence"/>
</dbReference>
<dbReference type="GO" id="GO:0005509">
    <property type="term" value="F:calcium ion binding"/>
    <property type="evidence" value="ECO:0007669"/>
    <property type="project" value="InterPro"/>
</dbReference>
<feature type="compositionally biased region" description="Basic and acidic residues" evidence="5">
    <location>
        <begin position="136"/>
        <end position="146"/>
    </location>
</feature>
<evidence type="ECO:0000256" key="1">
    <source>
        <dbReference type="ARBA" id="ARBA00004613"/>
    </source>
</evidence>
<dbReference type="EMBL" id="MFGM01000002">
    <property type="protein sequence ID" value="OGF38245.1"/>
    <property type="molecule type" value="Genomic_DNA"/>
</dbReference>
<feature type="domain" description="PKD" evidence="8">
    <location>
        <begin position="296"/>
        <end position="342"/>
    </location>
</feature>
<dbReference type="Gene3D" id="2.60.40.10">
    <property type="entry name" value="Immunoglobulins"/>
    <property type="match status" value="1"/>
</dbReference>
<dbReference type="InterPro" id="IPR059100">
    <property type="entry name" value="TSP3_bac"/>
</dbReference>
<keyword evidence="3 7" id="KW-0732">Signal</keyword>
<accession>A0A1F5TH73</accession>
<keyword evidence="6" id="KW-0472">Membrane</keyword>
<name>A0A1F5TH73_9BACT</name>
<evidence type="ECO:0000259" key="8">
    <source>
        <dbReference type="PROSITE" id="PS50093"/>
    </source>
</evidence>
<evidence type="ECO:0000313" key="10">
    <source>
        <dbReference type="Proteomes" id="UP000178656"/>
    </source>
</evidence>
<evidence type="ECO:0000256" key="2">
    <source>
        <dbReference type="ARBA" id="ARBA00022525"/>
    </source>
</evidence>
<gene>
    <name evidence="9" type="ORF">A2482_05410</name>
</gene>
<dbReference type="InterPro" id="IPR013783">
    <property type="entry name" value="Ig-like_fold"/>
</dbReference>
<evidence type="ECO:0000313" key="9">
    <source>
        <dbReference type="EMBL" id="OGF38245.1"/>
    </source>
</evidence>
<dbReference type="Pfam" id="PF18911">
    <property type="entry name" value="PKD_4"/>
    <property type="match status" value="1"/>
</dbReference>
<feature type="signal peptide" evidence="7">
    <location>
        <begin position="1"/>
        <end position="21"/>
    </location>
</feature>
<evidence type="ECO:0000256" key="7">
    <source>
        <dbReference type="SAM" id="SignalP"/>
    </source>
</evidence>
<dbReference type="Pfam" id="PF18884">
    <property type="entry name" value="TSP3_bac"/>
    <property type="match status" value="2"/>
</dbReference>
<keyword evidence="6" id="KW-0812">Transmembrane</keyword>
<proteinExistence type="predicted"/>
<comment type="subcellular location">
    <subcellularLocation>
        <location evidence="1">Secreted</location>
    </subcellularLocation>
</comment>
<dbReference type="InterPro" id="IPR028974">
    <property type="entry name" value="TSP_type-3_rpt"/>
</dbReference>
<reference evidence="9 10" key="1">
    <citation type="journal article" date="2016" name="Nat. Commun.">
        <title>Thousands of microbial genomes shed light on interconnected biogeochemical processes in an aquifer system.</title>
        <authorList>
            <person name="Anantharaman K."/>
            <person name="Brown C.T."/>
            <person name="Hug L.A."/>
            <person name="Sharon I."/>
            <person name="Castelle C.J."/>
            <person name="Probst A.J."/>
            <person name="Thomas B.C."/>
            <person name="Singh A."/>
            <person name="Wilkins M.J."/>
            <person name="Karaoz U."/>
            <person name="Brodie E.L."/>
            <person name="Williams K.H."/>
            <person name="Hubbard S.S."/>
            <person name="Banfield J.F."/>
        </authorList>
    </citation>
    <scope>NUCLEOTIDE SEQUENCE [LARGE SCALE GENOMIC DNA]</scope>
</reference>
<feature type="compositionally biased region" description="Basic and acidic residues" evidence="5">
    <location>
        <begin position="388"/>
        <end position="403"/>
    </location>
</feature>
<evidence type="ECO:0000256" key="4">
    <source>
        <dbReference type="ARBA" id="ARBA00022837"/>
    </source>
</evidence>
<dbReference type="SUPFAM" id="SSF49299">
    <property type="entry name" value="PKD domain"/>
    <property type="match status" value="1"/>
</dbReference>
<protein>
    <recommendedName>
        <fullName evidence="8">PKD domain-containing protein</fullName>
    </recommendedName>
</protein>